<name>A0ABR2K1L9_9EUKA</name>
<dbReference type="EMBL" id="JAPFFF010000008">
    <property type="protein sequence ID" value="KAK8884616.1"/>
    <property type="molecule type" value="Genomic_DNA"/>
</dbReference>
<gene>
    <name evidence="1" type="ORF">M9Y10_043732</name>
</gene>
<reference evidence="1 2" key="1">
    <citation type="submission" date="2024-04" db="EMBL/GenBank/DDBJ databases">
        <title>Tritrichomonas musculus Genome.</title>
        <authorList>
            <person name="Alves-Ferreira E."/>
            <person name="Grigg M."/>
            <person name="Lorenzi H."/>
            <person name="Galac M."/>
        </authorList>
    </citation>
    <scope>NUCLEOTIDE SEQUENCE [LARGE SCALE GENOMIC DNA]</scope>
    <source>
        <strain evidence="1 2">EAF2021</strain>
    </source>
</reference>
<evidence type="ECO:0000313" key="1">
    <source>
        <dbReference type="EMBL" id="KAK8884616.1"/>
    </source>
</evidence>
<accession>A0ABR2K1L9</accession>
<dbReference type="Proteomes" id="UP001470230">
    <property type="component" value="Unassembled WGS sequence"/>
</dbReference>
<organism evidence="1 2">
    <name type="scientific">Tritrichomonas musculus</name>
    <dbReference type="NCBI Taxonomy" id="1915356"/>
    <lineage>
        <taxon>Eukaryota</taxon>
        <taxon>Metamonada</taxon>
        <taxon>Parabasalia</taxon>
        <taxon>Tritrichomonadida</taxon>
        <taxon>Tritrichomonadidae</taxon>
        <taxon>Tritrichomonas</taxon>
    </lineage>
</organism>
<comment type="caution">
    <text evidence="1">The sequence shown here is derived from an EMBL/GenBank/DDBJ whole genome shotgun (WGS) entry which is preliminary data.</text>
</comment>
<sequence>MNDELMEPIAHDNQKSFSVPLPIADKYSNNNPKESIKNSNFKKNRKEIYGKGLEAKAIKEELGDFNANDSGAYKYIISKFGRSIRFSELLGILNTIQLYAKIRSNIAIPLISRNEKRSFPLLIKYIDRHSDLIIPYLQYISLCDSSFHKIPVDSKFS</sequence>
<proteinExistence type="predicted"/>
<evidence type="ECO:0000313" key="2">
    <source>
        <dbReference type="Proteomes" id="UP001470230"/>
    </source>
</evidence>
<keyword evidence="2" id="KW-1185">Reference proteome</keyword>
<protein>
    <submittedName>
        <fullName evidence="1">Uncharacterized protein</fullName>
    </submittedName>
</protein>